<accession>A0A1I1FWW8</accession>
<evidence type="ECO:0008006" key="3">
    <source>
        <dbReference type="Google" id="ProtNLM"/>
    </source>
</evidence>
<evidence type="ECO:0000313" key="2">
    <source>
        <dbReference type="Proteomes" id="UP000199058"/>
    </source>
</evidence>
<sequence length="111" mass="12018">MKASPELLNPEPGKWVLQGQVGFENAESLAAALDIEGVQSCSIDLQEANGGVALLLVLLSWCRQARAAQRPLRFLNASDSLLRLVVLSDLESLLPFEQNGKPAEFKVSLDT</sequence>
<gene>
    <name evidence="1" type="ORF">SAMN05660443_1271</name>
</gene>
<dbReference type="EMBL" id="FOLH01000002">
    <property type="protein sequence ID" value="SFC04059.1"/>
    <property type="molecule type" value="Genomic_DNA"/>
</dbReference>
<keyword evidence="2" id="KW-1185">Reference proteome</keyword>
<organism evidence="1 2">
    <name type="scientific">Marinospirillum celere</name>
    <dbReference type="NCBI Taxonomy" id="1122252"/>
    <lineage>
        <taxon>Bacteria</taxon>
        <taxon>Pseudomonadati</taxon>
        <taxon>Pseudomonadota</taxon>
        <taxon>Gammaproteobacteria</taxon>
        <taxon>Oceanospirillales</taxon>
        <taxon>Oceanospirillaceae</taxon>
        <taxon>Marinospirillum</taxon>
    </lineage>
</organism>
<evidence type="ECO:0000313" key="1">
    <source>
        <dbReference type="EMBL" id="SFC04059.1"/>
    </source>
</evidence>
<proteinExistence type="predicted"/>
<dbReference type="RefSeq" id="WP_091960818.1">
    <property type="nucleotide sequence ID" value="NZ_FOLH01000002.1"/>
</dbReference>
<dbReference type="AlphaFoldDB" id="A0A1I1FWW8"/>
<dbReference type="Proteomes" id="UP000199058">
    <property type="component" value="Unassembled WGS sequence"/>
</dbReference>
<protein>
    <recommendedName>
        <fullName evidence="3">Phospholipid transport system transporter-binding protein</fullName>
    </recommendedName>
</protein>
<dbReference type="STRING" id="1122252.SAMN05660443_1271"/>
<dbReference type="Gene3D" id="3.30.750.24">
    <property type="entry name" value="STAS domain"/>
    <property type="match status" value="1"/>
</dbReference>
<reference evidence="1 2" key="1">
    <citation type="submission" date="2016-10" db="EMBL/GenBank/DDBJ databases">
        <authorList>
            <person name="de Groot N.N."/>
        </authorList>
    </citation>
    <scope>NUCLEOTIDE SEQUENCE [LARGE SCALE GENOMIC DNA]</scope>
    <source>
        <strain evidence="1 2">DSM 18438</strain>
    </source>
</reference>
<dbReference type="InterPro" id="IPR036513">
    <property type="entry name" value="STAS_dom_sf"/>
</dbReference>
<name>A0A1I1FWW8_9GAMM</name>